<accession>A0A4Z2J1V1</accession>
<feature type="compositionally biased region" description="Basic and acidic residues" evidence="1">
    <location>
        <begin position="90"/>
        <end position="106"/>
    </location>
</feature>
<keyword evidence="2" id="KW-0347">Helicase</keyword>
<reference evidence="2 3" key="1">
    <citation type="submission" date="2019-03" db="EMBL/GenBank/DDBJ databases">
        <title>First draft genome of Liparis tanakae, snailfish: a comprehensive survey of snailfish specific genes.</title>
        <authorList>
            <person name="Kim W."/>
            <person name="Song I."/>
            <person name="Jeong J.-H."/>
            <person name="Kim D."/>
            <person name="Kim S."/>
            <person name="Ryu S."/>
            <person name="Song J.Y."/>
            <person name="Lee S.K."/>
        </authorList>
    </citation>
    <scope>NUCLEOTIDE SEQUENCE [LARGE SCALE GENOMIC DNA]</scope>
    <source>
        <tissue evidence="2">Muscle</tissue>
    </source>
</reference>
<keyword evidence="3" id="KW-1185">Reference proteome</keyword>
<evidence type="ECO:0000313" key="3">
    <source>
        <dbReference type="Proteomes" id="UP000314294"/>
    </source>
</evidence>
<dbReference type="GO" id="GO:0004386">
    <property type="term" value="F:helicase activity"/>
    <property type="evidence" value="ECO:0007669"/>
    <property type="project" value="UniProtKB-KW"/>
</dbReference>
<dbReference type="GO" id="GO:0003723">
    <property type="term" value="F:RNA binding"/>
    <property type="evidence" value="ECO:0007669"/>
    <property type="project" value="TreeGrafter"/>
</dbReference>
<gene>
    <name evidence="2" type="primary">tdrd9_1</name>
    <name evidence="2" type="ORF">EYF80_005527</name>
</gene>
<protein>
    <submittedName>
        <fullName evidence="2">Putative ATP-dependent RNA helicase TDRD9</fullName>
    </submittedName>
</protein>
<comment type="caution">
    <text evidence="2">The sequence shown here is derived from an EMBL/GenBank/DDBJ whole genome shotgun (WGS) entry which is preliminary data.</text>
</comment>
<dbReference type="Gene3D" id="3.40.50.300">
    <property type="entry name" value="P-loop containing nucleotide triphosphate hydrolases"/>
    <property type="match status" value="1"/>
</dbReference>
<dbReference type="Proteomes" id="UP000314294">
    <property type="component" value="Unassembled WGS sequence"/>
</dbReference>
<feature type="region of interest" description="Disordered" evidence="1">
    <location>
        <begin position="84"/>
        <end position="107"/>
    </location>
</feature>
<dbReference type="OrthoDB" id="66977at2759"/>
<name>A0A4Z2J1V1_9TELE</name>
<dbReference type="AlphaFoldDB" id="A0A4Z2J1V1"/>
<keyword evidence="2" id="KW-0067">ATP-binding</keyword>
<sequence length="298" mass="33658">MEAQGVAGQPTLSIQFPHRPLALLHVPQQLSDQHATGDDRRGLWRRRFISSLRFSFMGPFHPAEEGHGKYRLQLLFSVGQSIQPDVPDESSPKKLNSDGGRFKQPEHITAPPPLASYEYPSLPITKNRQKRKCTLGSLVGYQVHERTEEMDFLLLVLRKLLHSNSCYVKIILMSATIDCKQFAEYFGTPIHGKMNPASVFEVEGTPYAIEEFYLDDLQALFPYRVSLHLEDPGVSEEMYNHAITLIQSFDELEGKDSSEAEIKGGMTSSRRGSVLVFLPGLLEISYMQEALAKLVHKR</sequence>
<keyword evidence="2" id="KW-0547">Nucleotide-binding</keyword>
<evidence type="ECO:0000256" key="1">
    <source>
        <dbReference type="SAM" id="MobiDB-lite"/>
    </source>
</evidence>
<dbReference type="InterPro" id="IPR027417">
    <property type="entry name" value="P-loop_NTPase"/>
</dbReference>
<dbReference type="PANTHER" id="PTHR18934:SF113">
    <property type="entry name" value="ATP-DEPENDENT RNA HELICASE TDRD9"/>
    <property type="match status" value="1"/>
</dbReference>
<keyword evidence="2" id="KW-0378">Hydrolase</keyword>
<proteinExistence type="predicted"/>
<dbReference type="PANTHER" id="PTHR18934">
    <property type="entry name" value="ATP-DEPENDENT RNA HELICASE"/>
    <property type="match status" value="1"/>
</dbReference>
<dbReference type="EMBL" id="SRLO01000028">
    <property type="protein sequence ID" value="TNN84200.1"/>
    <property type="molecule type" value="Genomic_DNA"/>
</dbReference>
<evidence type="ECO:0000313" key="2">
    <source>
        <dbReference type="EMBL" id="TNN84200.1"/>
    </source>
</evidence>
<organism evidence="2 3">
    <name type="scientific">Liparis tanakae</name>
    <name type="common">Tanaka's snailfish</name>
    <dbReference type="NCBI Taxonomy" id="230148"/>
    <lineage>
        <taxon>Eukaryota</taxon>
        <taxon>Metazoa</taxon>
        <taxon>Chordata</taxon>
        <taxon>Craniata</taxon>
        <taxon>Vertebrata</taxon>
        <taxon>Euteleostomi</taxon>
        <taxon>Actinopterygii</taxon>
        <taxon>Neopterygii</taxon>
        <taxon>Teleostei</taxon>
        <taxon>Neoteleostei</taxon>
        <taxon>Acanthomorphata</taxon>
        <taxon>Eupercaria</taxon>
        <taxon>Perciformes</taxon>
        <taxon>Cottioidei</taxon>
        <taxon>Cottales</taxon>
        <taxon>Liparidae</taxon>
        <taxon>Liparis</taxon>
    </lineage>
</organism>